<comment type="function">
    <text evidence="8">Regulator of the tubulin polyglutamylase complex (TPGC) that controls cytoskeletal organization, nuclear shape, and cilium disassembly by balancing microtubule and actin assembly. Regulates the assembly and stability of the TPGC and thereby modulates polyglutamylation of the microtubule, which antagonizes MAP4 binding.</text>
</comment>
<protein>
    <recommendedName>
        <fullName evidence="7">Centriolar satellite-associated tubulin polyglutamylase complex regulator 1</fullName>
    </recommendedName>
</protein>
<evidence type="ECO:0000313" key="11">
    <source>
        <dbReference type="Proteomes" id="UP001489004"/>
    </source>
</evidence>
<evidence type="ECO:0000256" key="5">
    <source>
        <dbReference type="ARBA" id="ARBA00023212"/>
    </source>
</evidence>
<feature type="compositionally biased region" description="Polar residues" evidence="9">
    <location>
        <begin position="1"/>
        <end position="31"/>
    </location>
</feature>
<evidence type="ECO:0000256" key="7">
    <source>
        <dbReference type="ARBA" id="ARBA00033769"/>
    </source>
</evidence>
<dbReference type="PANTHER" id="PTHR34252:SF1">
    <property type="entry name" value="CENTRIOLAR SATELLITE-ASSOCIATED TUBULIN POLYGLUTAMYLASE COMPLEX REGULATOR 1"/>
    <property type="match status" value="1"/>
</dbReference>
<dbReference type="GO" id="GO:0005874">
    <property type="term" value="C:microtubule"/>
    <property type="evidence" value="ECO:0007669"/>
    <property type="project" value="UniProtKB-KW"/>
</dbReference>
<dbReference type="AlphaFoldDB" id="A0AAW1PXP9"/>
<gene>
    <name evidence="10" type="ORF">WJX72_004418</name>
</gene>
<comment type="similarity">
    <text evidence="6">Belongs to the CSTPP1 family.</text>
</comment>
<comment type="caution">
    <text evidence="10">The sequence shown here is derived from an EMBL/GenBank/DDBJ whole genome shotgun (WGS) entry which is preliminary data.</text>
</comment>
<dbReference type="EMBL" id="JALJOR010000008">
    <property type="protein sequence ID" value="KAK9812832.1"/>
    <property type="molecule type" value="Genomic_DNA"/>
</dbReference>
<keyword evidence="11" id="KW-1185">Reference proteome</keyword>
<evidence type="ECO:0000256" key="4">
    <source>
        <dbReference type="ARBA" id="ARBA00022701"/>
    </source>
</evidence>
<keyword evidence="2" id="KW-0963">Cytoplasm</keyword>
<dbReference type="Proteomes" id="UP001489004">
    <property type="component" value="Unassembled WGS sequence"/>
</dbReference>
<evidence type="ECO:0000256" key="1">
    <source>
        <dbReference type="ARBA" id="ARBA00004607"/>
    </source>
</evidence>
<keyword evidence="4" id="KW-0493">Microtubule</keyword>
<evidence type="ECO:0000256" key="2">
    <source>
        <dbReference type="ARBA" id="ARBA00022490"/>
    </source>
</evidence>
<reference evidence="10 11" key="1">
    <citation type="journal article" date="2024" name="Nat. Commun.">
        <title>Phylogenomics reveals the evolutionary origins of lichenization in chlorophyte algae.</title>
        <authorList>
            <person name="Puginier C."/>
            <person name="Libourel C."/>
            <person name="Otte J."/>
            <person name="Skaloud P."/>
            <person name="Haon M."/>
            <person name="Grisel S."/>
            <person name="Petersen M."/>
            <person name="Berrin J.G."/>
            <person name="Delaux P.M."/>
            <person name="Dal Grande F."/>
            <person name="Keller J."/>
        </authorList>
    </citation>
    <scope>NUCLEOTIDE SEQUENCE [LARGE SCALE GENOMIC DNA]</scope>
    <source>
        <strain evidence="10 11">SAG 2043</strain>
    </source>
</reference>
<evidence type="ECO:0000256" key="3">
    <source>
        <dbReference type="ARBA" id="ARBA00022553"/>
    </source>
</evidence>
<dbReference type="PANTHER" id="PTHR34252">
    <property type="entry name" value="UPF0705 PROTEIN C11ORF49"/>
    <property type="match status" value="1"/>
</dbReference>
<evidence type="ECO:0000313" key="10">
    <source>
        <dbReference type="EMBL" id="KAK9812832.1"/>
    </source>
</evidence>
<keyword evidence="3" id="KW-0597">Phosphoprotein</keyword>
<organism evidence="10 11">
    <name type="scientific">[Myrmecia] bisecta</name>
    <dbReference type="NCBI Taxonomy" id="41462"/>
    <lineage>
        <taxon>Eukaryota</taxon>
        <taxon>Viridiplantae</taxon>
        <taxon>Chlorophyta</taxon>
        <taxon>core chlorophytes</taxon>
        <taxon>Trebouxiophyceae</taxon>
        <taxon>Trebouxiales</taxon>
        <taxon>Trebouxiaceae</taxon>
        <taxon>Myrmecia</taxon>
    </lineage>
</organism>
<evidence type="ECO:0000256" key="9">
    <source>
        <dbReference type="SAM" id="MobiDB-lite"/>
    </source>
</evidence>
<proteinExistence type="inferred from homology"/>
<accession>A0AAW1PXP9</accession>
<evidence type="ECO:0000256" key="8">
    <source>
        <dbReference type="ARBA" id="ARBA00045673"/>
    </source>
</evidence>
<comment type="subcellular location">
    <subcellularLocation>
        <location evidence="1">Cytoplasm</location>
        <location evidence="1">Cytoskeleton</location>
        <location evidence="1">Microtubule organizing center</location>
        <location evidence="1">Centrosome</location>
        <location evidence="1">Centriolar satellite</location>
    </subcellularLocation>
</comment>
<dbReference type="InterPro" id="IPR038968">
    <property type="entry name" value="CSTPP1"/>
</dbReference>
<feature type="region of interest" description="Disordered" evidence="9">
    <location>
        <begin position="1"/>
        <end position="46"/>
    </location>
</feature>
<feature type="compositionally biased region" description="Low complexity" evidence="9">
    <location>
        <begin position="32"/>
        <end position="46"/>
    </location>
</feature>
<evidence type="ECO:0000256" key="6">
    <source>
        <dbReference type="ARBA" id="ARBA00033750"/>
    </source>
</evidence>
<keyword evidence="5" id="KW-0206">Cytoskeleton</keyword>
<name>A0AAW1PXP9_9CHLO</name>
<sequence>MAEPSDQNDLGQRQSSHFSAGPSDSTEQQEQPSTSTGNSTSSAAPSVEEYLQKHHLGVYISDMVGLLLQGSTDVADPVIYAADYLTAVVAGHHVVGRSFTYIAATPHNRRTFLAVAKRTLAHVHRIGELSLEDFHSLLQLLCPDIPLRVVKSAFKAALGVWPQASTQGSTRLAFDRLLRCMEVTFLYERYLLDLRNHAFSGRSHLAKPAGSVREAAALVEASVTRSGWCAAPDVVIQDALQEACKAAASPSIHFDALVRALCASERMRQHVQLENAASIIAARANAAQIADFDYLP</sequence>